<sequence length="88" mass="9856">MVQRRFAAPVARRHWQNRFFFGEPGDQSQSPSLCITKILAKIAEDRIGPVCSVSCGGTLRQGPSSGSQQLDESKLQRDATWFFRQTGQ</sequence>
<accession>A0A284RJ86</accession>
<protein>
    <submittedName>
        <fullName evidence="1">Uncharacterized protein</fullName>
    </submittedName>
</protein>
<keyword evidence="2" id="KW-1185">Reference proteome</keyword>
<gene>
    <name evidence="1" type="ORF">ARMOST_12165</name>
</gene>
<dbReference type="OrthoDB" id="10585974at2759"/>
<evidence type="ECO:0000313" key="2">
    <source>
        <dbReference type="Proteomes" id="UP000219338"/>
    </source>
</evidence>
<evidence type="ECO:0000313" key="1">
    <source>
        <dbReference type="EMBL" id="SJL08795.1"/>
    </source>
</evidence>
<name>A0A284RJ86_ARMOS</name>
<organism evidence="1 2">
    <name type="scientific">Armillaria ostoyae</name>
    <name type="common">Armillaria root rot fungus</name>
    <dbReference type="NCBI Taxonomy" id="47428"/>
    <lineage>
        <taxon>Eukaryota</taxon>
        <taxon>Fungi</taxon>
        <taxon>Dikarya</taxon>
        <taxon>Basidiomycota</taxon>
        <taxon>Agaricomycotina</taxon>
        <taxon>Agaricomycetes</taxon>
        <taxon>Agaricomycetidae</taxon>
        <taxon>Agaricales</taxon>
        <taxon>Marasmiineae</taxon>
        <taxon>Physalacriaceae</taxon>
        <taxon>Armillaria</taxon>
    </lineage>
</organism>
<proteinExistence type="predicted"/>
<reference evidence="2" key="1">
    <citation type="journal article" date="2017" name="Nat. Ecol. Evol.">
        <title>Genome expansion and lineage-specific genetic innovations in the forest pathogenic fungi Armillaria.</title>
        <authorList>
            <person name="Sipos G."/>
            <person name="Prasanna A.N."/>
            <person name="Walter M.C."/>
            <person name="O'Connor E."/>
            <person name="Balint B."/>
            <person name="Krizsan K."/>
            <person name="Kiss B."/>
            <person name="Hess J."/>
            <person name="Varga T."/>
            <person name="Slot J."/>
            <person name="Riley R."/>
            <person name="Boka B."/>
            <person name="Rigling D."/>
            <person name="Barry K."/>
            <person name="Lee J."/>
            <person name="Mihaltcheva S."/>
            <person name="LaButti K."/>
            <person name="Lipzen A."/>
            <person name="Waldron R."/>
            <person name="Moloney N.M."/>
            <person name="Sperisen C."/>
            <person name="Kredics L."/>
            <person name="Vagvoelgyi C."/>
            <person name="Patrignani A."/>
            <person name="Fitzpatrick D."/>
            <person name="Nagy I."/>
            <person name="Doyle S."/>
            <person name="Anderson J.B."/>
            <person name="Grigoriev I.V."/>
            <person name="Gueldener U."/>
            <person name="Muensterkoetter M."/>
            <person name="Nagy L.G."/>
        </authorList>
    </citation>
    <scope>NUCLEOTIDE SEQUENCE [LARGE SCALE GENOMIC DNA]</scope>
    <source>
        <strain evidence="2">C18/9</strain>
    </source>
</reference>
<dbReference type="AlphaFoldDB" id="A0A284RJ86"/>
<dbReference type="EMBL" id="FUEG01000009">
    <property type="protein sequence ID" value="SJL08795.1"/>
    <property type="molecule type" value="Genomic_DNA"/>
</dbReference>
<dbReference type="Proteomes" id="UP000219338">
    <property type="component" value="Unassembled WGS sequence"/>
</dbReference>